<dbReference type="RefSeq" id="WP_155170671.1">
    <property type="nucleotide sequence ID" value="NZ_BAAAFL010000055.1"/>
</dbReference>
<dbReference type="PANTHER" id="PTHR23416">
    <property type="entry name" value="SIALIC ACID SYNTHASE-RELATED"/>
    <property type="match status" value="1"/>
</dbReference>
<evidence type="ECO:0000313" key="5">
    <source>
        <dbReference type="Proteomes" id="UP000798808"/>
    </source>
</evidence>
<comment type="caution">
    <text evidence="4">The sequence shown here is derived from an EMBL/GenBank/DDBJ whole genome shotgun (WGS) entry which is preliminary data.</text>
</comment>
<dbReference type="Pfam" id="PF00132">
    <property type="entry name" value="Hexapep"/>
    <property type="match status" value="1"/>
</dbReference>
<evidence type="ECO:0000256" key="2">
    <source>
        <dbReference type="ARBA" id="ARBA00022737"/>
    </source>
</evidence>
<dbReference type="GO" id="GO:0016746">
    <property type="term" value="F:acyltransferase activity"/>
    <property type="evidence" value="ECO:0007669"/>
    <property type="project" value="UniProtKB-KW"/>
</dbReference>
<gene>
    <name evidence="4" type="ORF">E1163_06700</name>
</gene>
<keyword evidence="5" id="KW-1185">Reference proteome</keyword>
<dbReference type="InterPro" id="IPR051159">
    <property type="entry name" value="Hexapeptide_acetyltransf"/>
</dbReference>
<dbReference type="PROSITE" id="PS00101">
    <property type="entry name" value="HEXAPEP_TRANSFERASES"/>
    <property type="match status" value="1"/>
</dbReference>
<organism evidence="4 5">
    <name type="scientific">Fulvivirga kasyanovii</name>
    <dbReference type="NCBI Taxonomy" id="396812"/>
    <lineage>
        <taxon>Bacteria</taxon>
        <taxon>Pseudomonadati</taxon>
        <taxon>Bacteroidota</taxon>
        <taxon>Cytophagia</taxon>
        <taxon>Cytophagales</taxon>
        <taxon>Fulvivirgaceae</taxon>
        <taxon>Fulvivirga</taxon>
    </lineage>
</organism>
<dbReference type="Gene3D" id="2.160.10.10">
    <property type="entry name" value="Hexapeptide repeat proteins"/>
    <property type="match status" value="1"/>
</dbReference>
<evidence type="ECO:0000256" key="1">
    <source>
        <dbReference type="ARBA" id="ARBA00022679"/>
    </source>
</evidence>
<keyword evidence="3 4" id="KW-0012">Acyltransferase</keyword>
<dbReference type="SUPFAM" id="SSF51161">
    <property type="entry name" value="Trimeric LpxA-like enzymes"/>
    <property type="match status" value="1"/>
</dbReference>
<dbReference type="PANTHER" id="PTHR23416:SF78">
    <property type="entry name" value="LIPOPOLYSACCHARIDE BIOSYNTHESIS O-ACETYL TRANSFERASE WBBJ-RELATED"/>
    <property type="match status" value="1"/>
</dbReference>
<name>A0ABW9RKS4_9BACT</name>
<dbReference type="InterPro" id="IPR001451">
    <property type="entry name" value="Hexapep"/>
</dbReference>
<dbReference type="InterPro" id="IPR011004">
    <property type="entry name" value="Trimer_LpxA-like_sf"/>
</dbReference>
<dbReference type="InterPro" id="IPR018357">
    <property type="entry name" value="Hexapep_transf_CS"/>
</dbReference>
<accession>A0ABW9RKS4</accession>
<evidence type="ECO:0000313" key="4">
    <source>
        <dbReference type="EMBL" id="MTI24628.1"/>
    </source>
</evidence>
<evidence type="ECO:0000256" key="3">
    <source>
        <dbReference type="ARBA" id="ARBA00023315"/>
    </source>
</evidence>
<protein>
    <submittedName>
        <fullName evidence="4">Acyltransferase</fullName>
    </submittedName>
</protein>
<reference evidence="4 5" key="1">
    <citation type="submission" date="2019-02" db="EMBL/GenBank/DDBJ databases">
        <authorList>
            <person name="Goldberg S.R."/>
            <person name="Haltli B.A."/>
            <person name="Correa H."/>
            <person name="Russell K.G."/>
        </authorList>
    </citation>
    <scope>NUCLEOTIDE SEQUENCE [LARGE SCALE GENOMIC DNA]</scope>
    <source>
        <strain evidence="4 5">JCM 16186</strain>
    </source>
</reference>
<dbReference type="Proteomes" id="UP000798808">
    <property type="component" value="Unassembled WGS sequence"/>
</dbReference>
<dbReference type="EMBL" id="SMLW01000436">
    <property type="protein sequence ID" value="MTI24628.1"/>
    <property type="molecule type" value="Genomic_DNA"/>
</dbReference>
<keyword evidence="1" id="KW-0808">Transferase</keyword>
<proteinExistence type="predicted"/>
<sequence>MKRMLARIFSSESIFDNLLALFRSFFSFKYHLKLFKSNKVYFKNEGLLIIKGKLYLGFLSNRLAMNPSGKGVFRVYKGGNVLTNGLVRIARTAKIYVSGLLEIGAGTYINPNTIILARKQVKIGKNCAISWNCQILDDDLHFIQTSSGKESSANPIIIEDKVWIGANVIILKGVRIGEGSVIAAGSVVTGNVVPGAVYAGVPAKKIKEISSWG</sequence>
<dbReference type="CDD" id="cd04647">
    <property type="entry name" value="LbH_MAT_like"/>
    <property type="match status" value="1"/>
</dbReference>
<keyword evidence="2" id="KW-0677">Repeat</keyword>